<dbReference type="SMART" id="SM00564">
    <property type="entry name" value="PQQ"/>
    <property type="match status" value="7"/>
</dbReference>
<dbReference type="InterPro" id="IPR018391">
    <property type="entry name" value="PQQ_b-propeller_rpt"/>
</dbReference>
<dbReference type="EC" id="2.7.11.1" evidence="3"/>
<feature type="domain" description="Pyrrolo-quinoline quinone repeat" evidence="2">
    <location>
        <begin position="233"/>
        <end position="361"/>
    </location>
</feature>
<proteinExistence type="predicted"/>
<dbReference type="SUPFAM" id="SSF50998">
    <property type="entry name" value="Quinoprotein alcohol dehydrogenase-like"/>
    <property type="match status" value="2"/>
</dbReference>
<feature type="chain" id="PRO_5022914629" evidence="1">
    <location>
        <begin position="24"/>
        <end position="411"/>
    </location>
</feature>
<feature type="signal peptide" evidence="1">
    <location>
        <begin position="1"/>
        <end position="23"/>
    </location>
</feature>
<dbReference type="RefSeq" id="WP_146511968.1">
    <property type="nucleotide sequence ID" value="NZ_SIHI01000037.1"/>
</dbReference>
<evidence type="ECO:0000313" key="4">
    <source>
        <dbReference type="Proteomes" id="UP000317243"/>
    </source>
</evidence>
<dbReference type="OrthoDB" id="273000at2"/>
<dbReference type="AlphaFoldDB" id="A0A5C5VZC5"/>
<dbReference type="Pfam" id="PF13360">
    <property type="entry name" value="PQQ_2"/>
    <property type="match status" value="2"/>
</dbReference>
<dbReference type="EMBL" id="SIHI01000037">
    <property type="protein sequence ID" value="TWT42822.1"/>
    <property type="molecule type" value="Genomic_DNA"/>
</dbReference>
<organism evidence="3 4">
    <name type="scientific">Thalassoglobus neptunius</name>
    <dbReference type="NCBI Taxonomy" id="1938619"/>
    <lineage>
        <taxon>Bacteria</taxon>
        <taxon>Pseudomonadati</taxon>
        <taxon>Planctomycetota</taxon>
        <taxon>Planctomycetia</taxon>
        <taxon>Planctomycetales</taxon>
        <taxon>Planctomycetaceae</taxon>
        <taxon>Thalassoglobus</taxon>
    </lineage>
</organism>
<evidence type="ECO:0000259" key="2">
    <source>
        <dbReference type="Pfam" id="PF13360"/>
    </source>
</evidence>
<dbReference type="InterPro" id="IPR002372">
    <property type="entry name" value="PQQ_rpt_dom"/>
</dbReference>
<protein>
    <submittedName>
        <fullName evidence="3">Serine/threonine-protein kinase AfsK</fullName>
        <ecNumber evidence="3">2.7.11.1</ecNumber>
    </submittedName>
</protein>
<dbReference type="GO" id="GO:0004674">
    <property type="term" value="F:protein serine/threonine kinase activity"/>
    <property type="evidence" value="ECO:0007669"/>
    <property type="project" value="UniProtKB-EC"/>
</dbReference>
<keyword evidence="4" id="KW-1185">Reference proteome</keyword>
<keyword evidence="1" id="KW-0732">Signal</keyword>
<dbReference type="PANTHER" id="PTHR34512:SF30">
    <property type="entry name" value="OUTER MEMBRANE PROTEIN ASSEMBLY FACTOR BAMB"/>
    <property type="match status" value="1"/>
</dbReference>
<dbReference type="Proteomes" id="UP000317243">
    <property type="component" value="Unassembled WGS sequence"/>
</dbReference>
<dbReference type="Gene3D" id="2.130.10.10">
    <property type="entry name" value="YVTN repeat-like/Quinoprotein amine dehydrogenase"/>
    <property type="match status" value="2"/>
</dbReference>
<reference evidence="3 4" key="1">
    <citation type="submission" date="2019-02" db="EMBL/GenBank/DDBJ databases">
        <title>Deep-cultivation of Planctomycetes and their phenomic and genomic characterization uncovers novel biology.</title>
        <authorList>
            <person name="Wiegand S."/>
            <person name="Jogler M."/>
            <person name="Boedeker C."/>
            <person name="Pinto D."/>
            <person name="Vollmers J."/>
            <person name="Rivas-Marin E."/>
            <person name="Kohn T."/>
            <person name="Peeters S.H."/>
            <person name="Heuer A."/>
            <person name="Rast P."/>
            <person name="Oberbeckmann S."/>
            <person name="Bunk B."/>
            <person name="Jeske O."/>
            <person name="Meyerdierks A."/>
            <person name="Storesund J.E."/>
            <person name="Kallscheuer N."/>
            <person name="Luecker S."/>
            <person name="Lage O.M."/>
            <person name="Pohl T."/>
            <person name="Merkel B.J."/>
            <person name="Hornburger P."/>
            <person name="Mueller R.-W."/>
            <person name="Bruemmer F."/>
            <person name="Labrenz M."/>
            <person name="Spormann A.M."/>
            <person name="Op Den Camp H."/>
            <person name="Overmann J."/>
            <person name="Amann R."/>
            <person name="Jetten M.S.M."/>
            <person name="Mascher T."/>
            <person name="Medema M.H."/>
            <person name="Devos D.P."/>
            <person name="Kaster A.-K."/>
            <person name="Ovreas L."/>
            <person name="Rohde M."/>
            <person name="Galperin M.Y."/>
            <person name="Jogler C."/>
        </authorList>
    </citation>
    <scope>NUCLEOTIDE SEQUENCE [LARGE SCALE GENOMIC DNA]</scope>
    <source>
        <strain evidence="3 4">KOR42</strain>
    </source>
</reference>
<accession>A0A5C5VZC5</accession>
<evidence type="ECO:0000256" key="1">
    <source>
        <dbReference type="SAM" id="SignalP"/>
    </source>
</evidence>
<dbReference type="PANTHER" id="PTHR34512">
    <property type="entry name" value="CELL SURFACE PROTEIN"/>
    <property type="match status" value="1"/>
</dbReference>
<keyword evidence="3" id="KW-0418">Kinase</keyword>
<feature type="domain" description="Pyrrolo-quinoline quinone repeat" evidence="2">
    <location>
        <begin position="54"/>
        <end position="172"/>
    </location>
</feature>
<gene>
    <name evidence="3" type="primary">afsK_3</name>
    <name evidence="3" type="ORF">KOR42_46260</name>
</gene>
<sequence length="411" mass="46090" precursor="true">MTKLTRQVLLVAVLLLGGNSLNAQTLEGMPKETELNRYGLTLAWWGQAINDARRNTILHVTSDEQNVYLQSTSGILTTFNGETGRRIWSTLVGVADQRSFPTQSNERELLVASGMHVHSFDKLNGELLWELRSPQFPSASPTVSDTQVFIGTVEGSVYAFNLRKVRELHQENLLPRWSLMSREWRFKTPKRIISPPIHSGNTVLFASERGTVYGLSDLNKELKFQFETDARITTPLGSIGEYVLVADENSRLFCLNQSNGRTRWTFSSGSIMNQRPTAVGNHVYIIPNRKGMFALYLESGRVLWNQPQATQFISASDTRVYASDFNGNLLILNREDGTVIGKVAMRDFPNRVVNERTDRIVVSSSGGLVLGIREIQAEFPIFHAHPERRPILPEMASDDEQAADEAPEPGI</sequence>
<dbReference type="InterPro" id="IPR015943">
    <property type="entry name" value="WD40/YVTN_repeat-like_dom_sf"/>
</dbReference>
<evidence type="ECO:0000313" key="3">
    <source>
        <dbReference type="EMBL" id="TWT42822.1"/>
    </source>
</evidence>
<name>A0A5C5VZC5_9PLAN</name>
<comment type="caution">
    <text evidence="3">The sequence shown here is derived from an EMBL/GenBank/DDBJ whole genome shotgun (WGS) entry which is preliminary data.</text>
</comment>
<dbReference type="InterPro" id="IPR011047">
    <property type="entry name" value="Quinoprotein_ADH-like_sf"/>
</dbReference>
<keyword evidence="3" id="KW-0808">Transferase</keyword>